<accession>K9IFV2</accession>
<keyword evidence="1" id="KW-0732">Signal</keyword>
<feature type="chain" id="PRO_5003930929" evidence="1">
    <location>
        <begin position="20"/>
        <end position="107"/>
    </location>
</feature>
<proteinExistence type="evidence at transcript level"/>
<protein>
    <submittedName>
        <fullName evidence="2">Putative secreted protein</fullName>
    </submittedName>
</protein>
<sequence>MALLLSCFIIRCWSSYTLPRSEKAPSSAPSHCRTASKGNRYAQQTTFCLPRWVLSPLTPPAWFPSQQLSSACLHTWTDSLHASSLREIPTPRLAPNSAATCANRPPR</sequence>
<name>K9IFV2_DESRO</name>
<dbReference type="EMBL" id="GABZ01008600">
    <property type="protein sequence ID" value="JAA44925.1"/>
    <property type="molecule type" value="mRNA"/>
</dbReference>
<feature type="signal peptide" evidence="1">
    <location>
        <begin position="1"/>
        <end position="19"/>
    </location>
</feature>
<reference evidence="2" key="1">
    <citation type="submission" date="2012-11" db="EMBL/GenBank/DDBJ databases">
        <title>The Vampirome: Transcriptome and Proteome Analysis of the Submandibular and Accessory Glands of the Vampire Bat and Vector of Human Rabies, Desmodus rotundus.</title>
        <authorList>
            <person name="Francischetti I.M.B."/>
            <person name="Assumpcao T.C.F."/>
            <person name="Ma D."/>
            <person name="Vicente E.C."/>
            <person name="Ribeiro J.M.C."/>
        </authorList>
    </citation>
    <scope>NUCLEOTIDE SEQUENCE</scope>
    <source>
        <tissue evidence="2">Salivary gland</tissue>
    </source>
</reference>
<dbReference type="AlphaFoldDB" id="K9IFV2"/>
<organism evidence="2">
    <name type="scientific">Desmodus rotundus</name>
    <name type="common">Vampire bat</name>
    <dbReference type="NCBI Taxonomy" id="9430"/>
    <lineage>
        <taxon>Eukaryota</taxon>
        <taxon>Metazoa</taxon>
        <taxon>Chordata</taxon>
        <taxon>Craniata</taxon>
        <taxon>Vertebrata</taxon>
        <taxon>Euteleostomi</taxon>
        <taxon>Mammalia</taxon>
        <taxon>Eutheria</taxon>
        <taxon>Laurasiatheria</taxon>
        <taxon>Chiroptera</taxon>
        <taxon>Yangochiroptera</taxon>
        <taxon>Phyllostomidae</taxon>
        <taxon>Desmodontinae</taxon>
        <taxon>Desmodus</taxon>
    </lineage>
</organism>
<evidence type="ECO:0000313" key="2">
    <source>
        <dbReference type="EMBL" id="JAA44925.1"/>
    </source>
</evidence>
<evidence type="ECO:0000256" key="1">
    <source>
        <dbReference type="SAM" id="SignalP"/>
    </source>
</evidence>